<proteinExistence type="predicted"/>
<name>A0ABY4I2Q1_CHIFI</name>
<feature type="transmembrane region" description="Helical" evidence="1">
    <location>
        <begin position="62"/>
        <end position="80"/>
    </location>
</feature>
<organism evidence="2 3">
    <name type="scientific">Chitinophaga filiformis</name>
    <name type="common">Myxococcus filiformis</name>
    <name type="synonym">Flexibacter filiformis</name>
    <dbReference type="NCBI Taxonomy" id="104663"/>
    <lineage>
        <taxon>Bacteria</taxon>
        <taxon>Pseudomonadati</taxon>
        <taxon>Bacteroidota</taxon>
        <taxon>Chitinophagia</taxon>
        <taxon>Chitinophagales</taxon>
        <taxon>Chitinophagaceae</taxon>
        <taxon>Chitinophaga</taxon>
    </lineage>
</organism>
<keyword evidence="1" id="KW-0812">Transmembrane</keyword>
<evidence type="ECO:0000313" key="2">
    <source>
        <dbReference type="EMBL" id="UPK69539.1"/>
    </source>
</evidence>
<keyword evidence="3" id="KW-1185">Reference proteome</keyword>
<dbReference type="RefSeq" id="WP_247811825.1">
    <property type="nucleotide sequence ID" value="NZ_CP095855.1"/>
</dbReference>
<feature type="transmembrane region" description="Helical" evidence="1">
    <location>
        <begin position="38"/>
        <end position="55"/>
    </location>
</feature>
<feature type="transmembrane region" description="Helical" evidence="1">
    <location>
        <begin position="7"/>
        <end position="26"/>
    </location>
</feature>
<accession>A0ABY4I2Q1</accession>
<keyword evidence="1" id="KW-1133">Transmembrane helix</keyword>
<protein>
    <submittedName>
        <fullName evidence="2">Uncharacterized protein</fullName>
    </submittedName>
</protein>
<sequence length="112" mass="12273">MKSNITTTIYASAYVALAAIFFLNMSLINSRGEDAKELALPTLLVILVYAVLITCDLNAKKYISIVYNSVIVAALLSMHSRTVSTILMAIILSAGLVTALILVYVNNKERRY</sequence>
<evidence type="ECO:0000256" key="1">
    <source>
        <dbReference type="SAM" id="Phobius"/>
    </source>
</evidence>
<dbReference type="EMBL" id="CP095855">
    <property type="protein sequence ID" value="UPK69539.1"/>
    <property type="molecule type" value="Genomic_DNA"/>
</dbReference>
<dbReference type="Proteomes" id="UP000830198">
    <property type="component" value="Chromosome"/>
</dbReference>
<reference evidence="2 3" key="1">
    <citation type="submission" date="2022-04" db="EMBL/GenBank/DDBJ databases">
        <title>The arsenic-methylating capacity of Chitinophaga filiformis YT5 during chitin decomposition.</title>
        <authorList>
            <person name="Chen G."/>
            <person name="Liang Y."/>
        </authorList>
    </citation>
    <scope>NUCLEOTIDE SEQUENCE [LARGE SCALE GENOMIC DNA]</scope>
    <source>
        <strain evidence="2 3">YT5</strain>
    </source>
</reference>
<keyword evidence="1" id="KW-0472">Membrane</keyword>
<gene>
    <name evidence="2" type="ORF">MYF79_31750</name>
</gene>
<feature type="transmembrane region" description="Helical" evidence="1">
    <location>
        <begin position="86"/>
        <end position="105"/>
    </location>
</feature>
<evidence type="ECO:0000313" key="3">
    <source>
        <dbReference type="Proteomes" id="UP000830198"/>
    </source>
</evidence>